<evidence type="ECO:0000256" key="6">
    <source>
        <dbReference type="ARBA" id="ARBA00022840"/>
    </source>
</evidence>
<dbReference type="Gene3D" id="1.10.510.10">
    <property type="entry name" value="Transferase(Phosphotransferase) domain 1"/>
    <property type="match status" value="1"/>
</dbReference>
<dbReference type="SMART" id="SM00220">
    <property type="entry name" value="S_TKc"/>
    <property type="match status" value="1"/>
</dbReference>
<dbReference type="Pfam" id="PF00069">
    <property type="entry name" value="Pkinase"/>
    <property type="match status" value="1"/>
</dbReference>
<dbReference type="Proteomes" id="UP000198727">
    <property type="component" value="Unassembled WGS sequence"/>
</dbReference>
<feature type="region of interest" description="Disordered" evidence="8">
    <location>
        <begin position="303"/>
        <end position="360"/>
    </location>
</feature>
<dbReference type="InterPro" id="IPR000719">
    <property type="entry name" value="Prot_kinase_dom"/>
</dbReference>
<evidence type="ECO:0000256" key="9">
    <source>
        <dbReference type="SAM" id="Phobius"/>
    </source>
</evidence>
<dbReference type="PROSITE" id="PS50011">
    <property type="entry name" value="PROTEIN_KINASE_DOM"/>
    <property type="match status" value="1"/>
</dbReference>
<dbReference type="InterPro" id="IPR008271">
    <property type="entry name" value="Ser/Thr_kinase_AS"/>
</dbReference>
<keyword evidence="2 11" id="KW-0723">Serine/threonine-protein kinase</keyword>
<evidence type="ECO:0000256" key="2">
    <source>
        <dbReference type="ARBA" id="ARBA00022527"/>
    </source>
</evidence>
<dbReference type="Gene3D" id="3.30.200.20">
    <property type="entry name" value="Phosphorylase Kinase, domain 1"/>
    <property type="match status" value="1"/>
</dbReference>
<dbReference type="InterPro" id="IPR011009">
    <property type="entry name" value="Kinase-like_dom_sf"/>
</dbReference>
<dbReference type="PANTHER" id="PTHR43289:SF6">
    <property type="entry name" value="SERINE_THREONINE-PROTEIN KINASE NEKL-3"/>
    <property type="match status" value="1"/>
</dbReference>
<dbReference type="EMBL" id="FOWW01000005">
    <property type="protein sequence ID" value="SFQ22081.1"/>
    <property type="molecule type" value="Genomic_DNA"/>
</dbReference>
<feature type="domain" description="Protein kinase" evidence="10">
    <location>
        <begin position="27"/>
        <end position="285"/>
    </location>
</feature>
<keyword evidence="9" id="KW-1133">Transmembrane helix</keyword>
<organism evidence="11 12">
    <name type="scientific">Amycolatopsis arida</name>
    <dbReference type="NCBI Taxonomy" id="587909"/>
    <lineage>
        <taxon>Bacteria</taxon>
        <taxon>Bacillati</taxon>
        <taxon>Actinomycetota</taxon>
        <taxon>Actinomycetes</taxon>
        <taxon>Pseudonocardiales</taxon>
        <taxon>Pseudonocardiaceae</taxon>
        <taxon>Amycolatopsis</taxon>
    </lineage>
</organism>
<feature type="compositionally biased region" description="Pro residues" evidence="8">
    <location>
        <begin position="350"/>
        <end position="359"/>
    </location>
</feature>
<sequence>MCRVSSSEKGPVGGDDTAGSRVVAGRYRLRSVLGSGSMGTVWSAYDEFLHRPVAVKEVRLPPGVPPVQAAELRERTLREARAIAVLSHPNVITLHDVAREDDEPFVVMELLPARSLAGMLREHGPLTVPRAAAVADAVAAALEAAHAAGITHRDVKPGNVLVARDGRIKLTDFGIARNVSEATMTRTGMMLGSPAYIAPEVASGGAVTPAADLWGLGATLFAAVEGRPPYDADGDPLETVGRVVNGAVPRPAPGPLAPLIRGLMAKEPAARLSLQEVRRRLYPLLAQPRHTLFGPELFADRATSRAPDRIDGTATQVIREVPPAPAEPSAGTSTERSAEPEPGELATDPGPLPFAPPAPARRRAGAGAALLAVLLFLVAAAGGFALTRTVGAQPLLPPERPQRTSAPTPPQGELEARTGDATNLSGAKGGLFSVHVPQNWTSFVTQRADPGLPPSTVVQYVSPDGTQTLTVQRFAPFAAPLTVDDYRGALAKQWAPGDFVAVRETSLPDRDGVRLFYRTVERATGPGEASESQLGRSTFAEVFRHGTGLWVVAVTVPTEQERSGQVELFDRIAPTFRLAD</sequence>
<keyword evidence="4 7" id="KW-0547">Nucleotide-binding</keyword>
<evidence type="ECO:0000256" key="4">
    <source>
        <dbReference type="ARBA" id="ARBA00022741"/>
    </source>
</evidence>
<protein>
    <recommendedName>
        <fullName evidence="1">non-specific serine/threonine protein kinase</fullName>
        <ecNumber evidence="1">2.7.11.1</ecNumber>
    </recommendedName>
</protein>
<evidence type="ECO:0000259" key="10">
    <source>
        <dbReference type="PROSITE" id="PS50011"/>
    </source>
</evidence>
<evidence type="ECO:0000256" key="7">
    <source>
        <dbReference type="PROSITE-ProRule" id="PRU10141"/>
    </source>
</evidence>
<dbReference type="PANTHER" id="PTHR43289">
    <property type="entry name" value="MITOGEN-ACTIVATED PROTEIN KINASE KINASE KINASE 20-RELATED"/>
    <property type="match status" value="1"/>
</dbReference>
<dbReference type="SUPFAM" id="SSF56112">
    <property type="entry name" value="Protein kinase-like (PK-like)"/>
    <property type="match status" value="1"/>
</dbReference>
<dbReference type="InterPro" id="IPR017441">
    <property type="entry name" value="Protein_kinase_ATP_BS"/>
</dbReference>
<keyword evidence="12" id="KW-1185">Reference proteome</keyword>
<keyword evidence="6 7" id="KW-0067">ATP-binding</keyword>
<gene>
    <name evidence="11" type="ORF">SAMN05421810_105227</name>
</gene>
<dbReference type="STRING" id="587909.SAMN05421810_105227"/>
<dbReference type="PROSITE" id="PS00108">
    <property type="entry name" value="PROTEIN_KINASE_ST"/>
    <property type="match status" value="1"/>
</dbReference>
<name>A0A1I5WR94_9PSEU</name>
<evidence type="ECO:0000256" key="5">
    <source>
        <dbReference type="ARBA" id="ARBA00022777"/>
    </source>
</evidence>
<evidence type="ECO:0000256" key="1">
    <source>
        <dbReference type="ARBA" id="ARBA00012513"/>
    </source>
</evidence>
<keyword evidence="9" id="KW-0472">Membrane</keyword>
<feature type="binding site" evidence="7">
    <location>
        <position position="56"/>
    </location>
    <ligand>
        <name>ATP</name>
        <dbReference type="ChEBI" id="CHEBI:30616"/>
    </ligand>
</feature>
<keyword evidence="3" id="KW-0808">Transferase</keyword>
<feature type="transmembrane region" description="Helical" evidence="9">
    <location>
        <begin position="364"/>
        <end position="386"/>
    </location>
</feature>
<feature type="region of interest" description="Disordered" evidence="8">
    <location>
        <begin position="394"/>
        <end position="417"/>
    </location>
</feature>
<evidence type="ECO:0000256" key="8">
    <source>
        <dbReference type="SAM" id="MobiDB-lite"/>
    </source>
</evidence>
<evidence type="ECO:0000256" key="3">
    <source>
        <dbReference type="ARBA" id="ARBA00022679"/>
    </source>
</evidence>
<dbReference type="PROSITE" id="PS00107">
    <property type="entry name" value="PROTEIN_KINASE_ATP"/>
    <property type="match status" value="1"/>
</dbReference>
<dbReference type="EC" id="2.7.11.1" evidence="1"/>
<evidence type="ECO:0000313" key="11">
    <source>
        <dbReference type="EMBL" id="SFQ22081.1"/>
    </source>
</evidence>
<dbReference type="GO" id="GO:0004674">
    <property type="term" value="F:protein serine/threonine kinase activity"/>
    <property type="evidence" value="ECO:0007669"/>
    <property type="project" value="UniProtKB-KW"/>
</dbReference>
<keyword evidence="5 11" id="KW-0418">Kinase</keyword>
<evidence type="ECO:0000313" key="12">
    <source>
        <dbReference type="Proteomes" id="UP000198727"/>
    </source>
</evidence>
<dbReference type="AlphaFoldDB" id="A0A1I5WR94"/>
<accession>A0A1I5WR94</accession>
<dbReference type="GO" id="GO:0005524">
    <property type="term" value="F:ATP binding"/>
    <property type="evidence" value="ECO:0007669"/>
    <property type="project" value="UniProtKB-UniRule"/>
</dbReference>
<keyword evidence="9" id="KW-0812">Transmembrane</keyword>
<proteinExistence type="predicted"/>
<reference evidence="12" key="1">
    <citation type="submission" date="2016-10" db="EMBL/GenBank/DDBJ databases">
        <authorList>
            <person name="Varghese N."/>
            <person name="Submissions S."/>
        </authorList>
    </citation>
    <scope>NUCLEOTIDE SEQUENCE [LARGE SCALE GENOMIC DNA]</scope>
    <source>
        <strain evidence="12">CGMCC 4.5579</strain>
    </source>
</reference>
<dbReference type="OrthoDB" id="9762169at2"/>
<dbReference type="CDD" id="cd14014">
    <property type="entry name" value="STKc_PknB_like"/>
    <property type="match status" value="1"/>
</dbReference>